<dbReference type="InterPro" id="IPR006665">
    <property type="entry name" value="OmpA-like"/>
</dbReference>
<evidence type="ECO:0000256" key="4">
    <source>
        <dbReference type="PROSITE-ProRule" id="PRU00473"/>
    </source>
</evidence>
<feature type="signal peptide" evidence="5">
    <location>
        <begin position="1"/>
        <end position="18"/>
    </location>
</feature>
<dbReference type="SUPFAM" id="SSF103088">
    <property type="entry name" value="OmpA-like"/>
    <property type="match status" value="1"/>
</dbReference>
<dbReference type="CDD" id="cd07185">
    <property type="entry name" value="OmpA_C-like"/>
    <property type="match status" value="1"/>
</dbReference>
<dbReference type="InterPro" id="IPR006664">
    <property type="entry name" value="OMP_bac"/>
</dbReference>
<keyword evidence="3" id="KW-0998">Cell outer membrane</keyword>
<dbReference type="InterPro" id="IPR036737">
    <property type="entry name" value="OmpA-like_sf"/>
</dbReference>
<dbReference type="PROSITE" id="PS01068">
    <property type="entry name" value="OMPA_1"/>
    <property type="match status" value="1"/>
</dbReference>
<evidence type="ECO:0000256" key="2">
    <source>
        <dbReference type="ARBA" id="ARBA00023136"/>
    </source>
</evidence>
<reference evidence="8" key="1">
    <citation type="journal article" date="2019" name="Int. J. Syst. Evol. Microbiol.">
        <title>The Global Catalogue of Microorganisms (GCM) 10K type strain sequencing project: providing services to taxonomists for standard genome sequencing and annotation.</title>
        <authorList>
            <consortium name="The Broad Institute Genomics Platform"/>
            <consortium name="The Broad Institute Genome Sequencing Center for Infectious Disease"/>
            <person name="Wu L."/>
            <person name="Ma J."/>
        </authorList>
    </citation>
    <scope>NUCLEOTIDE SEQUENCE [LARGE SCALE GENOMIC DNA]</scope>
    <source>
        <strain evidence="8">KCTC 62192</strain>
    </source>
</reference>
<dbReference type="Pfam" id="PF00691">
    <property type="entry name" value="OmpA"/>
    <property type="match status" value="1"/>
</dbReference>
<dbReference type="RefSeq" id="WP_377834149.1">
    <property type="nucleotide sequence ID" value="NZ_JBHRSK010000013.1"/>
</dbReference>
<evidence type="ECO:0000313" key="7">
    <source>
        <dbReference type="EMBL" id="MFC2969440.1"/>
    </source>
</evidence>
<protein>
    <submittedName>
        <fullName evidence="7">OmpA family protein</fullName>
    </submittedName>
</protein>
<dbReference type="PRINTS" id="PR01021">
    <property type="entry name" value="OMPADOMAIN"/>
</dbReference>
<dbReference type="PROSITE" id="PS51257">
    <property type="entry name" value="PROKAR_LIPOPROTEIN"/>
    <property type="match status" value="1"/>
</dbReference>
<evidence type="ECO:0000259" key="6">
    <source>
        <dbReference type="PROSITE" id="PS51123"/>
    </source>
</evidence>
<evidence type="ECO:0000256" key="1">
    <source>
        <dbReference type="ARBA" id="ARBA00004442"/>
    </source>
</evidence>
<feature type="domain" description="OmpA-like" evidence="6">
    <location>
        <begin position="103"/>
        <end position="220"/>
    </location>
</feature>
<evidence type="ECO:0000256" key="5">
    <source>
        <dbReference type="SAM" id="SignalP"/>
    </source>
</evidence>
<dbReference type="EMBL" id="JBHRSK010000013">
    <property type="protein sequence ID" value="MFC2969440.1"/>
    <property type="molecule type" value="Genomic_DNA"/>
</dbReference>
<feature type="chain" id="PRO_5046279688" evidence="5">
    <location>
        <begin position="19"/>
        <end position="221"/>
    </location>
</feature>
<dbReference type="InterPro" id="IPR006690">
    <property type="entry name" value="OMPA-like_CS"/>
</dbReference>
<organism evidence="7 8">
    <name type="scientific">Acidimangrovimonas pyrenivorans</name>
    <dbReference type="NCBI Taxonomy" id="2030798"/>
    <lineage>
        <taxon>Bacteria</taxon>
        <taxon>Pseudomonadati</taxon>
        <taxon>Pseudomonadota</taxon>
        <taxon>Alphaproteobacteria</taxon>
        <taxon>Rhodobacterales</taxon>
        <taxon>Paracoccaceae</taxon>
        <taxon>Acidimangrovimonas</taxon>
    </lineage>
</organism>
<gene>
    <name evidence="7" type="ORF">ACFOES_15165</name>
</gene>
<dbReference type="PANTHER" id="PTHR30329">
    <property type="entry name" value="STATOR ELEMENT OF FLAGELLAR MOTOR COMPLEX"/>
    <property type="match status" value="1"/>
</dbReference>
<keyword evidence="5" id="KW-0732">Signal</keyword>
<accession>A0ABV7AJM6</accession>
<keyword evidence="8" id="KW-1185">Reference proteome</keyword>
<dbReference type="PANTHER" id="PTHR30329:SF21">
    <property type="entry name" value="LIPOPROTEIN YIAD-RELATED"/>
    <property type="match status" value="1"/>
</dbReference>
<dbReference type="PROSITE" id="PS51123">
    <property type="entry name" value="OMPA_2"/>
    <property type="match status" value="1"/>
</dbReference>
<dbReference type="Gene3D" id="3.30.1330.60">
    <property type="entry name" value="OmpA-like domain"/>
    <property type="match status" value="1"/>
</dbReference>
<keyword evidence="2 4" id="KW-0472">Membrane</keyword>
<name>A0ABV7AJM6_9RHOB</name>
<evidence type="ECO:0000313" key="8">
    <source>
        <dbReference type="Proteomes" id="UP001595443"/>
    </source>
</evidence>
<evidence type="ECO:0000256" key="3">
    <source>
        <dbReference type="ARBA" id="ARBA00023237"/>
    </source>
</evidence>
<comment type="caution">
    <text evidence="7">The sequence shown here is derived from an EMBL/GenBank/DDBJ whole genome shotgun (WGS) entry which is preliminary data.</text>
</comment>
<sequence>MRFKLPLMLATASALALAGCEAPNPNAYPNDPNARTKSGAITGAIVGAGLAGVFGKGDRLAQAAAGAAVGAAVGGAIGQSLDRQAADLRAQLGNDNISVANTGSSLVVTMPQDILFATDSDKIRPSLQADLRAVADNLAQYPNSHVQVIGHTDNTGSAAYNQELSQRRAGSVAGVLIGAGVAPARITAIGKGESQPVATNLTAAGRAQNRRVEIIIIPNNG</sequence>
<dbReference type="Proteomes" id="UP001595443">
    <property type="component" value="Unassembled WGS sequence"/>
</dbReference>
<dbReference type="InterPro" id="IPR050330">
    <property type="entry name" value="Bact_OuterMem_StrucFunc"/>
</dbReference>
<comment type="subcellular location">
    <subcellularLocation>
        <location evidence="1">Cell outer membrane</location>
    </subcellularLocation>
</comment>
<proteinExistence type="predicted"/>